<keyword evidence="2" id="KW-0812">Transmembrane</keyword>
<proteinExistence type="predicted"/>
<accession>A0AA96ZXS2</accession>
<evidence type="ECO:0000313" key="4">
    <source>
        <dbReference type="Proteomes" id="UP001302662"/>
    </source>
</evidence>
<dbReference type="AlphaFoldDB" id="A0AA96ZXS2"/>
<feature type="transmembrane region" description="Helical" evidence="2">
    <location>
        <begin position="1058"/>
        <end position="1078"/>
    </location>
</feature>
<protein>
    <recommendedName>
        <fullName evidence="5">GLUG domain-containing protein</fullName>
    </recommendedName>
</protein>
<gene>
    <name evidence="3" type="ORF">MmiEs2_15720</name>
</gene>
<sequence>MDKKNNTKLKIRKTALTVLVFASVFLIFSTMAVAGAATDVKTVSDFKNMANGGDYVLTNDLVIDTETWDSLVLTNLILDGNGQAIILTSESGSDFKGVFKELQDSTVSNLTVNVATDLQFSGTSGILAATVVDSNIDNCHVNIYETVTVTGIGFSAFGSLIGDYDSSSGEAVSSSSVSIFSQLEGIDNTGGLIGTLTNGTVTQSYVFGDVSATGNAVGGLIGTMVDGTVTESYATGGVSGSVGIGGLIGQMEDGTVENSYSAPYADSILTGSSVGGLVGFMSGGDIEYCYSAHLSQKLIGDAIGGSVSNSYFVNTVSDTYGTNKTDAQIRSIDTFSGWDVEKNIVSSKVWFIYDSYTYPQLSWQKQLTYDIYVDSVDHLKEIGRDWATIQDARGNTVRSFANARYIQTDDIEFTGTINTANVTYPYFNGMYDGNGYEIRDLTIEYLGTNVYTGLFPCVIDGVFQNIKIVNADVSSTAGHDGILIGRIYDEDSFVKSISTQIINCSVDGKLQGTSYVGGLVGNHTNGTLSIIHCISSVDVSGTDNYVGGLVGFSSGPSTLVYNSSSSGSVKSSQNNVGGLLGGGGLAYSSSPRHSLTILDSSSSCLIEAMENAGGLIGYIWFESNAGIYNSNYVGSVATTTPMGTRSASFFGMQMDSGAGGLVGNIRSDTLIQNSYAAGTVESADFGAGGLVGCKIEGVLTIADSCFDGDVTAATDGAGGLVGSTNGVDISGSSASGIVTVGGDYAGGLLGNTYLSAKIEKSSFAGNVIADGSNVGGLVGAIQRNGTVSESTASANVQAKSNVGGLIGFLNSGTLSDCYVNGRVVADSESGISAAGGAIGYLSAAESNSDLDRIYSTSEVTGAGSAVGGLLGLVGDGVSVNTVALNDSFAFNDYVKGASLAETGRVFGTVDSGVNFVLDSIQVLDSMQGNFDISKETADVFEVGTNDLWNTFDDSGNLGTVWEPLSTNSWKADLTSEYGFPILTWQAGSLGMWQPWPQNAAASGGGSGFGQAYVVNPETPSGEAGNAGSDNGSNVSDGSGQNTPAPGYSDDLPNGSASFPYWILIVGFIVVAGAVIFVVGRRYMK</sequence>
<keyword evidence="2" id="KW-1133">Transmembrane helix</keyword>
<dbReference type="EMBL" id="CP131062">
    <property type="protein sequence ID" value="WNY29345.1"/>
    <property type="molecule type" value="Genomic_DNA"/>
</dbReference>
<dbReference type="KEGG" id="mees:MmiEs2_15720"/>
<dbReference type="GeneID" id="85198038"/>
<feature type="compositionally biased region" description="Low complexity" evidence="1">
    <location>
        <begin position="1020"/>
        <end position="1039"/>
    </location>
</feature>
<evidence type="ECO:0008006" key="5">
    <source>
        <dbReference type="Google" id="ProtNLM"/>
    </source>
</evidence>
<feature type="region of interest" description="Disordered" evidence="1">
    <location>
        <begin position="1011"/>
        <end position="1048"/>
    </location>
</feature>
<organism evidence="3 4">
    <name type="scientific">Methanimicrococcus stummii</name>
    <dbReference type="NCBI Taxonomy" id="3028294"/>
    <lineage>
        <taxon>Archaea</taxon>
        <taxon>Methanobacteriati</taxon>
        <taxon>Methanobacteriota</taxon>
        <taxon>Stenosarchaea group</taxon>
        <taxon>Methanomicrobia</taxon>
        <taxon>Methanosarcinales</taxon>
        <taxon>Methanosarcinaceae</taxon>
        <taxon>Methanimicrococcus</taxon>
    </lineage>
</organism>
<evidence type="ECO:0000313" key="3">
    <source>
        <dbReference type="EMBL" id="WNY29345.1"/>
    </source>
</evidence>
<keyword evidence="4" id="KW-1185">Reference proteome</keyword>
<reference evidence="3 4" key="1">
    <citation type="submission" date="2023-07" db="EMBL/GenBank/DDBJ databases">
        <title>Closed genome sequence of Methanimicrococcus sp. Es2.</title>
        <authorList>
            <person name="Protasov E."/>
            <person name="Platt K."/>
            <person name="Reeh H."/>
            <person name="Poehlein A."/>
            <person name="Daniel R."/>
            <person name="Brune A."/>
        </authorList>
    </citation>
    <scope>NUCLEOTIDE SEQUENCE [LARGE SCALE GENOMIC DNA]</scope>
    <source>
        <strain evidence="3 4">Es2</strain>
    </source>
</reference>
<evidence type="ECO:0000256" key="2">
    <source>
        <dbReference type="SAM" id="Phobius"/>
    </source>
</evidence>
<dbReference type="Gene3D" id="2.160.20.110">
    <property type="match status" value="3"/>
</dbReference>
<name>A0AA96ZXS2_9EURY</name>
<dbReference type="Proteomes" id="UP001302662">
    <property type="component" value="Chromosome"/>
</dbReference>
<evidence type="ECO:0000256" key="1">
    <source>
        <dbReference type="SAM" id="MobiDB-lite"/>
    </source>
</evidence>
<keyword evidence="2" id="KW-0472">Membrane</keyword>
<dbReference type="RefSeq" id="WP_316559328.1">
    <property type="nucleotide sequence ID" value="NZ_CP131062.1"/>
</dbReference>